<accession>A0A011P6X0</accession>
<dbReference type="InterPro" id="IPR005658">
    <property type="entry name" value="Prot_inh_ecotin"/>
</dbReference>
<dbReference type="PANTHER" id="PTHR35890:SF3">
    <property type="entry name" value="ECOTIN"/>
    <property type="match status" value="1"/>
</dbReference>
<gene>
    <name evidence="3" type="primary">eco</name>
    <name evidence="3" type="ORF">AW11_00576</name>
</gene>
<evidence type="ECO:0000256" key="2">
    <source>
        <dbReference type="SAM" id="SignalP"/>
    </source>
</evidence>
<dbReference type="PANTHER" id="PTHR35890">
    <property type="match status" value="1"/>
</dbReference>
<keyword evidence="4" id="KW-1185">Reference proteome</keyword>
<dbReference type="SUPFAM" id="SSF49772">
    <property type="entry name" value="Ecotin, trypsin inhibitor"/>
    <property type="match status" value="1"/>
</dbReference>
<dbReference type="STRING" id="1454004.AW11_00576"/>
<dbReference type="InterPro" id="IPR036198">
    <property type="entry name" value="Ecotin_sf"/>
</dbReference>
<dbReference type="PATRIC" id="fig|1454004.3.peg.597"/>
<dbReference type="Pfam" id="PF03974">
    <property type="entry name" value="Ecotin"/>
    <property type="match status" value="1"/>
</dbReference>
<name>A0A011P6X0_ACCRE</name>
<dbReference type="eggNOG" id="COG4574">
    <property type="taxonomic scope" value="Bacteria"/>
</dbReference>
<dbReference type="Proteomes" id="UP000022141">
    <property type="component" value="Unassembled WGS sequence"/>
</dbReference>
<comment type="similarity">
    <text evidence="1">Belongs to the protease inhibitor I11 (ecotin) family.</text>
</comment>
<dbReference type="EMBL" id="JEMY01000004">
    <property type="protein sequence ID" value="EXI90718.1"/>
    <property type="molecule type" value="Genomic_DNA"/>
</dbReference>
<evidence type="ECO:0000256" key="1">
    <source>
        <dbReference type="ARBA" id="ARBA00010558"/>
    </source>
</evidence>
<organism evidence="3 4">
    <name type="scientific">Accumulibacter regalis</name>
    <dbReference type="NCBI Taxonomy" id="522306"/>
    <lineage>
        <taxon>Bacteria</taxon>
        <taxon>Pseudomonadati</taxon>
        <taxon>Pseudomonadota</taxon>
        <taxon>Betaproteobacteria</taxon>
        <taxon>Candidatus Accumulibacter</taxon>
    </lineage>
</organism>
<evidence type="ECO:0000313" key="4">
    <source>
        <dbReference type="Proteomes" id="UP000022141"/>
    </source>
</evidence>
<sequence>MNTLRLLVALCCLFALPALQAADDLKAFPAAEQGMVRHVLRLPPQGEEDEADLKIELVVGRTLEVDAHNRYFFAGQIAKETISGWGFPRFIVSPLGPLAGTLMAVDADTPKVRRFVALGGEPYLMRYNSRLPIVVYAPEGVEVRYRLWRASPGTTVIDRG</sequence>
<protein>
    <submittedName>
        <fullName evidence="3">Ecotin</fullName>
    </submittedName>
</protein>
<feature type="chain" id="PRO_5001462748" evidence="2">
    <location>
        <begin position="22"/>
        <end position="160"/>
    </location>
</feature>
<proteinExistence type="inferred from homology"/>
<keyword evidence="2" id="KW-0732">Signal</keyword>
<reference evidence="3" key="1">
    <citation type="submission" date="2014-02" db="EMBL/GenBank/DDBJ databases">
        <title>Expanding our view of genomic diversity in Candidatus Accumulibacter clades.</title>
        <authorList>
            <person name="Skennerton C.T."/>
            <person name="Barr J.J."/>
            <person name="Slater F.R."/>
            <person name="Bond P.L."/>
            <person name="Tyson G.W."/>
        </authorList>
    </citation>
    <scope>NUCLEOTIDE SEQUENCE [LARGE SCALE GENOMIC DNA]</scope>
</reference>
<evidence type="ECO:0000313" key="3">
    <source>
        <dbReference type="EMBL" id="EXI90718.1"/>
    </source>
</evidence>
<feature type="signal peptide" evidence="2">
    <location>
        <begin position="1"/>
        <end position="21"/>
    </location>
</feature>
<comment type="caution">
    <text evidence="3">The sequence shown here is derived from an EMBL/GenBank/DDBJ whole genome shotgun (WGS) entry which is preliminary data.</text>
</comment>
<dbReference type="AlphaFoldDB" id="A0A011P6X0"/>
<dbReference type="Gene3D" id="2.60.40.550">
    <property type="entry name" value="Ecotin"/>
    <property type="match status" value="1"/>
</dbReference>
<dbReference type="GO" id="GO:0004867">
    <property type="term" value="F:serine-type endopeptidase inhibitor activity"/>
    <property type="evidence" value="ECO:0007669"/>
    <property type="project" value="InterPro"/>
</dbReference>